<keyword evidence="9" id="KW-1185">Reference proteome</keyword>
<accession>A0A822XRC0</accession>
<keyword evidence="3" id="KW-0804">Transcription</keyword>
<dbReference type="Proteomes" id="UP000607653">
    <property type="component" value="Unassembled WGS sequence"/>
</dbReference>
<evidence type="ECO:0000313" key="8">
    <source>
        <dbReference type="EMBL" id="DAD24144.1"/>
    </source>
</evidence>
<feature type="domain" description="Transcription factor IIIC subunit 5 HTH" evidence="6">
    <location>
        <begin position="210"/>
        <end position="360"/>
    </location>
</feature>
<evidence type="ECO:0000256" key="5">
    <source>
        <dbReference type="SAM" id="MobiDB-lite"/>
    </source>
</evidence>
<dbReference type="Pfam" id="PF09734">
    <property type="entry name" value="Tau95"/>
    <property type="match status" value="1"/>
</dbReference>
<feature type="compositionally biased region" description="Basic and acidic residues" evidence="5">
    <location>
        <begin position="117"/>
        <end position="128"/>
    </location>
</feature>
<evidence type="ECO:0000256" key="3">
    <source>
        <dbReference type="ARBA" id="ARBA00023163"/>
    </source>
</evidence>
<feature type="region of interest" description="Disordered" evidence="5">
    <location>
        <begin position="107"/>
        <end position="138"/>
    </location>
</feature>
<evidence type="ECO:0000313" key="9">
    <source>
        <dbReference type="Proteomes" id="UP000607653"/>
    </source>
</evidence>
<dbReference type="InterPro" id="IPR042536">
    <property type="entry name" value="TFIIIC_tauA_Sfc1"/>
</dbReference>
<feature type="domain" description="Transcription factor IIIC subunit Tfc1/Sfc1 triple barrel" evidence="7">
    <location>
        <begin position="20"/>
        <end position="173"/>
    </location>
</feature>
<comment type="subcellular location">
    <subcellularLocation>
        <location evidence="1">Nucleus</location>
    </subcellularLocation>
</comment>
<evidence type="ECO:0000256" key="4">
    <source>
        <dbReference type="ARBA" id="ARBA00023242"/>
    </source>
</evidence>
<dbReference type="GO" id="GO:0000127">
    <property type="term" value="C:transcription factor TFIIIC complex"/>
    <property type="evidence" value="ECO:0007669"/>
    <property type="project" value="InterPro"/>
</dbReference>
<evidence type="ECO:0000256" key="1">
    <source>
        <dbReference type="ARBA" id="ARBA00004123"/>
    </source>
</evidence>
<sequence>MGAIKDGTISGTLPEAKVFAVHYPGYPSSTSRAVETLGGPEAITKVRSSQSNCLELRFRPEDPYSHPAFGELHRCSGFLLKISKKKFSADQNAVASSIMSKCLSKDATSSVPVPCDSESKEVEERNLPEIESTSSNKDKEVQMHKKMLINLYVDIVARVSEAYQFNGMVDYQHVLAVHGDVARRKRRWVEVEPRFEKGGLIDIDLEDLMMLVPPIFSPKNIPEKLVLRPSGLLSSKKKQEAVVQNRWEMDIEPCIAIDFNIEEIPRKVNWEEHIPQGSAHWEWQTVLAKLFDERPIWHKHTLNQRLLEEGLHFGAHQLKRLLFRIAYYFATGPFRLFWIRKGYDPRKDSESRIYQTIDFRVPPPLRSFGNIDTTNELKDRWKEICAFQVFPSKNQTSFQVFDLVDDYIQEEIRKPIEQTTCTVSTFFLISNNEVYQV</sequence>
<evidence type="ECO:0008006" key="10">
    <source>
        <dbReference type="Google" id="ProtNLM"/>
    </source>
</evidence>
<dbReference type="InterPro" id="IPR019136">
    <property type="entry name" value="TF_IIIC_su-5_HTH"/>
</dbReference>
<dbReference type="InterPro" id="IPR040454">
    <property type="entry name" value="TF_IIIC_Tfc1/Sfc1"/>
</dbReference>
<dbReference type="AlphaFoldDB" id="A0A822XRC0"/>
<protein>
    <recommendedName>
        <fullName evidence="10">General transcription factor 3C polypeptide 5-like</fullName>
    </recommendedName>
</protein>
<keyword evidence="4" id="KW-0539">Nucleus</keyword>
<name>A0A822XRC0_NELNU</name>
<evidence type="ECO:0000259" key="7">
    <source>
        <dbReference type="Pfam" id="PF17682"/>
    </source>
</evidence>
<dbReference type="Pfam" id="PF17682">
    <property type="entry name" value="Tau95_N"/>
    <property type="match status" value="1"/>
</dbReference>
<evidence type="ECO:0000259" key="6">
    <source>
        <dbReference type="Pfam" id="PF09734"/>
    </source>
</evidence>
<reference evidence="8 9" key="1">
    <citation type="journal article" date="2020" name="Mol. Biol. Evol.">
        <title>Distinct Expression and Methylation Patterns for Genes with Different Fates following a Single Whole-Genome Duplication in Flowering Plants.</title>
        <authorList>
            <person name="Shi T."/>
            <person name="Rahmani R.S."/>
            <person name="Gugger P.F."/>
            <person name="Wang M."/>
            <person name="Li H."/>
            <person name="Zhang Y."/>
            <person name="Li Z."/>
            <person name="Wang Q."/>
            <person name="Van de Peer Y."/>
            <person name="Marchal K."/>
            <person name="Chen J."/>
        </authorList>
    </citation>
    <scope>NUCLEOTIDE SEQUENCE [LARGE SCALE GENOMIC DNA]</scope>
    <source>
        <tissue evidence="8">Leaf</tissue>
    </source>
</reference>
<dbReference type="InterPro" id="IPR041499">
    <property type="entry name" value="Tfc1/Sfc1_N"/>
</dbReference>
<dbReference type="GO" id="GO:0006384">
    <property type="term" value="P:transcription initiation at RNA polymerase III promoter"/>
    <property type="evidence" value="ECO:0007669"/>
    <property type="project" value="InterPro"/>
</dbReference>
<dbReference type="Gene3D" id="3.30.200.160">
    <property type="entry name" value="TFIIIC, subcomplex tauA, subunit Sfc1, barrel domain"/>
    <property type="match status" value="1"/>
</dbReference>
<proteinExistence type="predicted"/>
<dbReference type="PANTHER" id="PTHR13230:SF5">
    <property type="entry name" value="GENERAL TRANSCRIPTION FACTOR 3C POLYPEPTIDE 5"/>
    <property type="match status" value="1"/>
</dbReference>
<comment type="caution">
    <text evidence="8">The sequence shown here is derived from an EMBL/GenBank/DDBJ whole genome shotgun (WGS) entry which is preliminary data.</text>
</comment>
<dbReference type="GO" id="GO:0003677">
    <property type="term" value="F:DNA binding"/>
    <property type="evidence" value="ECO:0007669"/>
    <property type="project" value="UniProtKB-KW"/>
</dbReference>
<organism evidence="8 9">
    <name type="scientific">Nelumbo nucifera</name>
    <name type="common">Sacred lotus</name>
    <dbReference type="NCBI Taxonomy" id="4432"/>
    <lineage>
        <taxon>Eukaryota</taxon>
        <taxon>Viridiplantae</taxon>
        <taxon>Streptophyta</taxon>
        <taxon>Embryophyta</taxon>
        <taxon>Tracheophyta</taxon>
        <taxon>Spermatophyta</taxon>
        <taxon>Magnoliopsida</taxon>
        <taxon>Proteales</taxon>
        <taxon>Nelumbonaceae</taxon>
        <taxon>Nelumbo</taxon>
    </lineage>
</organism>
<evidence type="ECO:0000256" key="2">
    <source>
        <dbReference type="ARBA" id="ARBA00023125"/>
    </source>
</evidence>
<dbReference type="EMBL" id="DUZY01000001">
    <property type="protein sequence ID" value="DAD24144.1"/>
    <property type="molecule type" value="Genomic_DNA"/>
</dbReference>
<dbReference type="GO" id="GO:0005634">
    <property type="term" value="C:nucleus"/>
    <property type="evidence" value="ECO:0007669"/>
    <property type="project" value="UniProtKB-SubCell"/>
</dbReference>
<keyword evidence="2" id="KW-0238">DNA-binding</keyword>
<gene>
    <name evidence="8" type="ORF">HUJ06_025607</name>
</gene>
<dbReference type="PANTHER" id="PTHR13230">
    <property type="entry name" value="GENERAL TRANSCRIPTION FACTOR IIIC, POLYPEPTIDE 5"/>
    <property type="match status" value="1"/>
</dbReference>